<feature type="compositionally biased region" description="Polar residues" evidence="1">
    <location>
        <begin position="1"/>
        <end position="16"/>
    </location>
</feature>
<dbReference type="Pfam" id="PF17963">
    <property type="entry name" value="Big_9"/>
    <property type="match status" value="1"/>
</dbReference>
<dbReference type="NCBIfam" id="TIGR01965">
    <property type="entry name" value="VCBS_repeat"/>
    <property type="match status" value="1"/>
</dbReference>
<dbReference type="PANTHER" id="PTHR14139:SF2">
    <property type="entry name" value="CALSYNTENIN-1"/>
    <property type="match status" value="1"/>
</dbReference>
<protein>
    <submittedName>
        <fullName evidence="2">Uncharacterized protein</fullName>
    </submittedName>
</protein>
<dbReference type="KEGG" id="marz:MARA_50240"/>
<geneLocation type="plasmid" evidence="3">
    <name>pjcm18538 dna</name>
</geneLocation>
<dbReference type="InterPro" id="IPR010221">
    <property type="entry name" value="VCBS_dom"/>
</dbReference>
<accession>A0A7I7S5J2</accession>
<evidence type="ECO:0000256" key="1">
    <source>
        <dbReference type="SAM" id="MobiDB-lite"/>
    </source>
</evidence>
<sequence length="2449" mass="240958">MNVNSSGGAHTSTYGTSAAGDEDPVVTPGAADLDTVVESEAGQEDETAGPVEEPPAGTSPEPVAEVPTDTSEPIDAPADPVATDGDDSGSPTQPSGESAGGQSEGAQPGPEPSLPQTQTLSVTDDPAPPSESTFQATSFNTLIVPSPSADPLSALLAVPGAIVNVFTGFVGALLTPFLVPGPFAPAPLPGLWAVLAWVRREITHTFFNRSPIAVPIQTGQSLTGVVTGNLNAVDPNGDPLTATVTQQGQFGTVVINANGTYTYTPNGAVPAGGIIDSFKVTITDGPDMHLPGIFGLVQGVFECIARFVGIAQPDTIVKTVPVTVVGSAIGLPPVIVTNPVGPIVTPNSPPVVVDSSLVISDVDSPKLSSATVKVGVGYVQGDVLAYTPTAGRPITADWNATTGVLTLSGEATLAQYQEALRSVTFASAAATLVGAKAILISATDTKNLTSLPALVAVTMLGANVPPLVVTVPVGPIVTAGSPPVPLNPLLTVVDLNSSRLNGATVTITTGFTAGDVLALGPLTNNPVTGSWNAATGTLTLTGEATVAQYQEALRAVTFASTTAAVIGLRTVSIVATDDQSLASLPGLVAVTVLGLPGSAPSVIATVPVKLYTSGGTPVVLDANLTIVDVDSTTATGATVSFDPLTYDPAKDRLDFVGSGSITGAFNATTGVLALTGAGSIAEYQAALRSVRIASDAVVGLRTVTIVVTADGVPSAPGLIAVTIASLPVSTNLPSVIATVPVKLYTSGGTPVVLDGNLTIVDADSSSASGATVTIGGYTNGADTLGYNGSGPISGTFNAATGVLTLSGTASIAEYQAALRSVTFASTAGVGLKPVTIVLTADGVASAPGVVAVTVASLPVSTNLPSVIATVPVKLYTSGGVPAVLDGNLTIVDADSTSASGATVTIGGYTAGVDTLGYNGSGPISGTFDAATGVLTLTGSASIAEYQAALRSVTFASTAGVGLKPVTIVLTADGVASAPGVVAVTVASLPVSTNLPSVIATVPVKLYTSGGVPAVLDGNLTIVDADSTSASGATVTIGGYTAGVDTLGYNGSGPISGAFDAATGVLTLTGSASIAEYQAALRSVTFASTAGVGLKPVTIVLTADGVASAPGVVAVTVASLPVSTNLPSVIATVPVKLYTSGGTPVVLDANLMIVDIDSTSASGATVTIGGYTAGVDTLGFNGSGPISGAFDAATGVLTLSGTASIAEYQAALRSVTFSSTATVGVKPVTIVLTADGATSAPGLVTVTVATLPTSTNLPSVIATTPVKLYTSGGAPVVLDANVTIVDVDSTTASGATVTIGGYTNGADTLAYNGLGPISGAFDAATGILTLSGTASIAEYQAALRSVTFASTAGVGVKAVTIELTADGVESAPGLVTVTVATLPVSTNLPSVIATTPVKLYTSGGTPVVLDANLTIVDADSTSASGATVTIGGYSNGADTLSYNGFGPITGLFDPATGVLTLTGTASIAQYQAALRSVTFASTAEVGVKAVTIVLTADGVPSATGLVTVTVATLPVSTNLPSVVATTPVKLYTSGGMPVVLDANLTVVDADSTSASGATVTISGYSNGADTLGYNGSGLISGSFDVATGVLTLSGTASIAEYQAALRSVTFASTAGVGVKPVTIVLTADDVQSAPGLVTVTVATLPVSTNLPSVIATTPVKLYTSGGAPVVLDASLTIVDADSTSASGATVTIGGYTAGADSLTYNGAGTITGIFNPVTGVLELTGNATIDQYQAALRSVTFSSTATAGVKAVTIVLTADEVESTPGLVTVTVATLPVSTNVPSVVATSAVKLYTAGGAAVVLDPVLTVVDLDSNTVSQATVTVGGVGFDSATDSLGFVDGNGITGSWDAASGTLTLNGDASVAAYQAALRSVTFASTATALAGLRSVSVVVTADGVDSLPGVIGVTVVALPMSTNVPSVVATSAVKLYTAGGAAVVLDPVLTVVDLDSNTVSQATVTVGGVGFDSATDSLGFVDGNGITGSWDAASGTLTLNGDASVAAYQAALRSVTFASTATALAGLRSVSVVVTADDVDSLPGVIGVTVVALPPIVNVPPLVVTSLAQSYTAGATAVVLDPSLSVADLTSPTMSGATVTIGLGRNVNDVLSYTGTTPGISASWNAATGTLTLTGDASAQAYQEALRSVTFSSSTSATQGIRTVAVVVTDSQLAPSIPAVIAVTVLANQSPIIVGSLINAVPYTVGNAPVVLDQFVTILDDSTSIQGAKVRITLGKQAGDALSFTAPSASGITMSYDSANGVLTLSGTATVEQYQAALRSVTFSTSASGLIGLRTFTFEITDQQGLAGTSLPFTAIVTANSAPLVTSSLVGVDIKVLNNDPAKVLDPNITILDDSTSLTGATVTITYTGVNLGGSDVLAATPPASSGITWIYNSTTRTLTMAGEATVAEYQAALRSVTFDTSGGLLNLAVRTVTFNVTDRQGATSLGLPLTVPVVSVL</sequence>
<name>A0A7I7S5J2_9MYCO</name>
<feature type="compositionally biased region" description="Acidic residues" evidence="1">
    <location>
        <begin position="35"/>
        <end position="47"/>
    </location>
</feature>
<evidence type="ECO:0000313" key="3">
    <source>
        <dbReference type="Proteomes" id="UP000467428"/>
    </source>
</evidence>
<reference evidence="2 3" key="1">
    <citation type="journal article" date="2019" name="Emerg. Microbes Infect.">
        <title>Comprehensive subspecies identification of 175 nontuberculous mycobacteria species based on 7547 genomic profiles.</title>
        <authorList>
            <person name="Matsumoto Y."/>
            <person name="Kinjo T."/>
            <person name="Motooka D."/>
            <person name="Nabeya D."/>
            <person name="Jung N."/>
            <person name="Uechi K."/>
            <person name="Horii T."/>
            <person name="Iida T."/>
            <person name="Fujita J."/>
            <person name="Nakamura S."/>
        </authorList>
    </citation>
    <scope>NUCLEOTIDE SEQUENCE [LARGE SCALE GENOMIC DNA]</scope>
    <source>
        <strain evidence="2 3">JCM 18538</strain>
    </source>
</reference>
<dbReference type="PANTHER" id="PTHR14139">
    <property type="entry name" value="CALSYNTENIN"/>
    <property type="match status" value="1"/>
</dbReference>
<proteinExistence type="predicted"/>
<keyword evidence="3" id="KW-1185">Reference proteome</keyword>
<evidence type="ECO:0000313" key="2">
    <source>
        <dbReference type="EMBL" id="BBY51556.1"/>
    </source>
</evidence>
<feature type="region of interest" description="Disordered" evidence="1">
    <location>
        <begin position="1"/>
        <end position="133"/>
    </location>
</feature>
<dbReference type="EMBL" id="AP022593">
    <property type="protein sequence ID" value="BBY51556.1"/>
    <property type="molecule type" value="Genomic_DNA"/>
</dbReference>
<dbReference type="Proteomes" id="UP000467428">
    <property type="component" value="Chromosome"/>
</dbReference>
<organism evidence="2 3">
    <name type="scientific">Mycolicibacterium arabiense</name>
    <dbReference type="NCBI Taxonomy" id="1286181"/>
    <lineage>
        <taxon>Bacteria</taxon>
        <taxon>Bacillati</taxon>
        <taxon>Actinomycetota</taxon>
        <taxon>Actinomycetes</taxon>
        <taxon>Mycobacteriales</taxon>
        <taxon>Mycobacteriaceae</taxon>
        <taxon>Mycolicibacterium</taxon>
    </lineage>
</organism>
<gene>
    <name evidence="2" type="ORF">MARA_50240</name>
</gene>